<feature type="binding site" evidence="7">
    <location>
        <position position="94"/>
    </location>
    <ligand>
        <name>ATP</name>
        <dbReference type="ChEBI" id="CHEBI:30616"/>
    </ligand>
</feature>
<protein>
    <recommendedName>
        <fullName evidence="9">Protein kinase domain-containing protein</fullName>
    </recommendedName>
</protein>
<feature type="compositionally biased region" description="Low complexity" evidence="8">
    <location>
        <begin position="362"/>
        <end position="374"/>
    </location>
</feature>
<feature type="domain" description="Protein kinase" evidence="9">
    <location>
        <begin position="65"/>
        <end position="340"/>
    </location>
</feature>
<dbReference type="STRING" id="361077.A0A152A5W7"/>
<feature type="compositionally biased region" description="Low complexity" evidence="8">
    <location>
        <begin position="397"/>
        <end position="414"/>
    </location>
</feature>
<evidence type="ECO:0000256" key="5">
    <source>
        <dbReference type="ARBA" id="ARBA00022777"/>
    </source>
</evidence>
<gene>
    <name evidence="10" type="ORF">DLAC_01478</name>
</gene>
<evidence type="ECO:0000256" key="2">
    <source>
        <dbReference type="ARBA" id="ARBA00022527"/>
    </source>
</evidence>
<dbReference type="InterPro" id="IPR011009">
    <property type="entry name" value="Kinase-like_dom_sf"/>
</dbReference>
<sequence>MTGIPDKLQKSNNNIVIPLSNINTNSSNTKSNENIGSTSNIASTTSSTTSSNNSSSSGQPKVVPYEIFKMVGQGTFGKVFEAKNHDNKRVAIKKVEKSNHFISREYDILKIINHPNCLKILDMFYTSEDNKKMQNLVFDFIPYTLANLLKKRQPSIQFIRVLFYQLCQAIKHIHSKNICHRDITPNNILLDPRGELTLADFGSAKILDQNHVSMSYICSRYYRAPELLVGCSNYSTKIDIWSIGCILAEMLIGKPIFPGINSNDQLARIIEVLGSPTQEDMDAMKPSKPYVLQLPNITPKFYDTLHNIEDKEVIDLLSKIFIFDPTKRAGIDEILQHSFLQNVSVQTLEQFDEMKCFLKPTTTTTGAPIPTSSSNTSNMASLNSSSKTTTENKESFLSRLNTSSITSTNNLLSSKTMDGKASLSNSNNAVNNLNNNNPPVTIG</sequence>
<organism evidence="10 11">
    <name type="scientific">Tieghemostelium lacteum</name>
    <name type="common">Slime mold</name>
    <name type="synonym">Dictyostelium lacteum</name>
    <dbReference type="NCBI Taxonomy" id="361077"/>
    <lineage>
        <taxon>Eukaryota</taxon>
        <taxon>Amoebozoa</taxon>
        <taxon>Evosea</taxon>
        <taxon>Eumycetozoa</taxon>
        <taxon>Dictyostelia</taxon>
        <taxon>Dictyosteliales</taxon>
        <taxon>Raperosteliaceae</taxon>
        <taxon>Tieghemostelium</taxon>
    </lineage>
</organism>
<dbReference type="Proteomes" id="UP000076078">
    <property type="component" value="Unassembled WGS sequence"/>
</dbReference>
<keyword evidence="5" id="KW-0418">Kinase</keyword>
<dbReference type="OMA" id="MFYTSED"/>
<evidence type="ECO:0000313" key="11">
    <source>
        <dbReference type="Proteomes" id="UP000076078"/>
    </source>
</evidence>
<evidence type="ECO:0000256" key="1">
    <source>
        <dbReference type="ARBA" id="ARBA00005527"/>
    </source>
</evidence>
<dbReference type="PANTHER" id="PTHR24057">
    <property type="entry name" value="GLYCOGEN SYNTHASE KINASE-3 ALPHA"/>
    <property type="match status" value="1"/>
</dbReference>
<dbReference type="GO" id="GO:0005737">
    <property type="term" value="C:cytoplasm"/>
    <property type="evidence" value="ECO:0007669"/>
    <property type="project" value="TreeGrafter"/>
</dbReference>
<proteinExistence type="inferred from homology"/>
<feature type="region of interest" description="Disordered" evidence="8">
    <location>
        <begin position="18"/>
        <end position="60"/>
    </location>
</feature>
<reference evidence="10 11" key="1">
    <citation type="submission" date="2015-12" db="EMBL/GenBank/DDBJ databases">
        <title>Dictyostelia acquired genes for synthesis and detection of signals that induce cell-type specialization by lateral gene transfer from prokaryotes.</title>
        <authorList>
            <person name="Gloeckner G."/>
            <person name="Schaap P."/>
        </authorList>
    </citation>
    <scope>NUCLEOTIDE SEQUENCE [LARGE SCALE GENOMIC DNA]</scope>
    <source>
        <strain evidence="10 11">TK</strain>
    </source>
</reference>
<dbReference type="PROSITE" id="PS50011">
    <property type="entry name" value="PROTEIN_KINASE_DOM"/>
    <property type="match status" value="1"/>
</dbReference>
<dbReference type="AlphaFoldDB" id="A0A152A5W7"/>
<feature type="compositionally biased region" description="Low complexity" evidence="8">
    <location>
        <begin position="20"/>
        <end position="57"/>
    </location>
</feature>
<dbReference type="OrthoDB" id="272141at2759"/>
<evidence type="ECO:0000256" key="8">
    <source>
        <dbReference type="SAM" id="MobiDB-lite"/>
    </source>
</evidence>
<dbReference type="GO" id="GO:0005524">
    <property type="term" value="F:ATP binding"/>
    <property type="evidence" value="ECO:0007669"/>
    <property type="project" value="UniProtKB-UniRule"/>
</dbReference>
<dbReference type="InterPro" id="IPR050591">
    <property type="entry name" value="GSK-3"/>
</dbReference>
<dbReference type="FunFam" id="3.30.200.20:FF:001060">
    <property type="entry name" value="CMGC family protein kinase"/>
    <property type="match status" value="1"/>
</dbReference>
<dbReference type="InterPro" id="IPR000719">
    <property type="entry name" value="Prot_kinase_dom"/>
</dbReference>
<dbReference type="SUPFAM" id="SSF56112">
    <property type="entry name" value="Protein kinase-like (PK-like)"/>
    <property type="match status" value="1"/>
</dbReference>
<dbReference type="PROSITE" id="PS00109">
    <property type="entry name" value="PROTEIN_KINASE_TYR"/>
    <property type="match status" value="1"/>
</dbReference>
<dbReference type="InParanoid" id="A0A152A5W7"/>
<feature type="compositionally biased region" description="Low complexity" evidence="8">
    <location>
        <begin position="421"/>
        <end position="443"/>
    </location>
</feature>
<dbReference type="PANTHER" id="PTHR24057:SF0">
    <property type="entry name" value="PROTEIN KINASE SHAGGY-RELATED"/>
    <property type="match status" value="1"/>
</dbReference>
<dbReference type="FunCoup" id="A0A152A5W7">
    <property type="interactions" value="1"/>
</dbReference>
<evidence type="ECO:0000256" key="7">
    <source>
        <dbReference type="PROSITE-ProRule" id="PRU10141"/>
    </source>
</evidence>
<keyword evidence="4 7" id="KW-0547">Nucleotide-binding</keyword>
<evidence type="ECO:0000256" key="6">
    <source>
        <dbReference type="ARBA" id="ARBA00022840"/>
    </source>
</evidence>
<dbReference type="FunFam" id="1.10.510.10:FF:000624">
    <property type="entry name" value="Mitogen-activated protein kinase"/>
    <property type="match status" value="1"/>
</dbReference>
<name>A0A152A5W7_TIELA</name>
<dbReference type="GO" id="GO:0005634">
    <property type="term" value="C:nucleus"/>
    <property type="evidence" value="ECO:0007669"/>
    <property type="project" value="TreeGrafter"/>
</dbReference>
<keyword evidence="3" id="KW-0808">Transferase</keyword>
<dbReference type="CDD" id="cd14137">
    <property type="entry name" value="STKc_GSK3"/>
    <property type="match status" value="1"/>
</dbReference>
<comment type="caution">
    <text evidence="10">The sequence shown here is derived from an EMBL/GenBank/DDBJ whole genome shotgun (WGS) entry which is preliminary data.</text>
</comment>
<dbReference type="InterPro" id="IPR017441">
    <property type="entry name" value="Protein_kinase_ATP_BS"/>
</dbReference>
<feature type="region of interest" description="Disordered" evidence="8">
    <location>
        <begin position="362"/>
        <end position="443"/>
    </location>
</feature>
<dbReference type="Gene3D" id="3.30.200.20">
    <property type="entry name" value="Phosphorylase Kinase, domain 1"/>
    <property type="match status" value="1"/>
</dbReference>
<dbReference type="InterPro" id="IPR039192">
    <property type="entry name" value="STKc_GSK3"/>
</dbReference>
<dbReference type="InterPro" id="IPR008266">
    <property type="entry name" value="Tyr_kinase_AS"/>
</dbReference>
<evidence type="ECO:0000259" key="9">
    <source>
        <dbReference type="PROSITE" id="PS50011"/>
    </source>
</evidence>
<keyword evidence="2" id="KW-0723">Serine/threonine-protein kinase</keyword>
<dbReference type="PROSITE" id="PS00107">
    <property type="entry name" value="PROTEIN_KINASE_ATP"/>
    <property type="match status" value="1"/>
</dbReference>
<accession>A0A152A5W7</accession>
<keyword evidence="6 7" id="KW-0067">ATP-binding</keyword>
<evidence type="ECO:0000256" key="3">
    <source>
        <dbReference type="ARBA" id="ARBA00022679"/>
    </source>
</evidence>
<evidence type="ECO:0000256" key="4">
    <source>
        <dbReference type="ARBA" id="ARBA00022741"/>
    </source>
</evidence>
<dbReference type="GO" id="GO:0030154">
    <property type="term" value="P:cell differentiation"/>
    <property type="evidence" value="ECO:0007669"/>
    <property type="project" value="TreeGrafter"/>
</dbReference>
<evidence type="ECO:0000313" key="10">
    <source>
        <dbReference type="EMBL" id="KYR01491.1"/>
    </source>
</evidence>
<dbReference type="Gene3D" id="1.10.510.10">
    <property type="entry name" value="Transferase(Phosphotransferase) domain 1"/>
    <property type="match status" value="1"/>
</dbReference>
<dbReference type="GO" id="GO:0007165">
    <property type="term" value="P:signal transduction"/>
    <property type="evidence" value="ECO:0007669"/>
    <property type="project" value="TreeGrafter"/>
</dbReference>
<dbReference type="Pfam" id="PF00069">
    <property type="entry name" value="Pkinase"/>
    <property type="match status" value="1"/>
</dbReference>
<dbReference type="GO" id="GO:0004674">
    <property type="term" value="F:protein serine/threonine kinase activity"/>
    <property type="evidence" value="ECO:0007669"/>
    <property type="project" value="UniProtKB-KW"/>
</dbReference>
<comment type="similarity">
    <text evidence="1">Belongs to the protein kinase superfamily. CMGC Ser/Thr protein kinase family. GSK-3 subfamily.</text>
</comment>
<dbReference type="EMBL" id="LODT01000006">
    <property type="protein sequence ID" value="KYR01491.1"/>
    <property type="molecule type" value="Genomic_DNA"/>
</dbReference>
<keyword evidence="11" id="KW-1185">Reference proteome</keyword>